<evidence type="ECO:0000256" key="4">
    <source>
        <dbReference type="ARBA" id="ARBA00022563"/>
    </source>
</evidence>
<evidence type="ECO:0000256" key="1">
    <source>
        <dbReference type="ARBA" id="ARBA00004903"/>
    </source>
</evidence>
<dbReference type="GO" id="GO:0006730">
    <property type="term" value="P:one-carbon metabolic process"/>
    <property type="evidence" value="ECO:0007669"/>
    <property type="project" value="UniProtKB-KW"/>
</dbReference>
<dbReference type="PRINTS" id="PR00070">
    <property type="entry name" value="DHFR"/>
</dbReference>
<sequence length="169" mass="19494">MNLIVSADENWGIGRNNQLLVRIPDDLRLFRELTEGKVVVMGRKTRESLPNGILANRVNLVLTHDRHYEAGNAVVVHSMDELHRRLEPYPTDEVYVIGGGSVYSQLLDECSTAYVTKIEFAYAADAYAPNLDHLPEWELIAESEEQTYFDLIYYFRKYKAKGRNHGYNR</sequence>
<dbReference type="HOGENOM" id="CLU_043966_5_2_9"/>
<dbReference type="CDD" id="cd00209">
    <property type="entry name" value="DHFR"/>
    <property type="match status" value="1"/>
</dbReference>
<comment type="pathway">
    <text evidence="1">Cofactor biosynthesis; tetrahydrofolate biosynthesis; 5,6,7,8-tetrahydrofolate from 7,8-dihydrofolate: step 1/1.</text>
</comment>
<dbReference type="STRING" id="1235802.C823_02980"/>
<dbReference type="Gene3D" id="3.40.430.10">
    <property type="entry name" value="Dihydrofolate Reductase, subunit A"/>
    <property type="match status" value="1"/>
</dbReference>
<organism evidence="8 9">
    <name type="scientific">Eubacterium plexicaudatum ASF492</name>
    <dbReference type="NCBI Taxonomy" id="1235802"/>
    <lineage>
        <taxon>Bacteria</taxon>
        <taxon>Bacillati</taxon>
        <taxon>Bacillota</taxon>
        <taxon>Clostridia</taxon>
        <taxon>Eubacteriales</taxon>
        <taxon>Eubacteriaceae</taxon>
        <taxon>Eubacterium</taxon>
    </lineage>
</organism>
<dbReference type="InterPro" id="IPR012259">
    <property type="entry name" value="DHFR"/>
</dbReference>
<dbReference type="GO" id="GO:0050661">
    <property type="term" value="F:NADP binding"/>
    <property type="evidence" value="ECO:0007669"/>
    <property type="project" value="InterPro"/>
</dbReference>
<comment type="similarity">
    <text evidence="2">Belongs to the dihydrofolate reductase family.</text>
</comment>
<dbReference type="GO" id="GO:0046654">
    <property type="term" value="P:tetrahydrofolate biosynthetic process"/>
    <property type="evidence" value="ECO:0007669"/>
    <property type="project" value="UniProtKB-UniPathway"/>
</dbReference>
<dbReference type="Proteomes" id="UP000012589">
    <property type="component" value="Unassembled WGS sequence"/>
</dbReference>
<evidence type="ECO:0000256" key="2">
    <source>
        <dbReference type="ARBA" id="ARBA00009539"/>
    </source>
</evidence>
<dbReference type="PROSITE" id="PS51330">
    <property type="entry name" value="DHFR_2"/>
    <property type="match status" value="1"/>
</dbReference>
<dbReference type="AlphaFoldDB" id="N2AFW8"/>
<evidence type="ECO:0000256" key="6">
    <source>
        <dbReference type="ARBA" id="ARBA00023002"/>
    </source>
</evidence>
<keyword evidence="4" id="KW-0554">One-carbon metabolism</keyword>
<reference evidence="8 9" key="1">
    <citation type="journal article" date="2014" name="Genome Announc.">
        <title>Draft genome sequences of the altered schaedler flora, a defined bacterial community from gnotobiotic mice.</title>
        <authorList>
            <person name="Wannemuehler M.J."/>
            <person name="Overstreet A.M."/>
            <person name="Ward D.V."/>
            <person name="Phillips G.J."/>
        </authorList>
    </citation>
    <scope>NUCLEOTIDE SEQUENCE [LARGE SCALE GENOMIC DNA]</scope>
    <source>
        <strain evidence="8 9">ASF492</strain>
    </source>
</reference>
<keyword evidence="6" id="KW-0560">Oxidoreductase</keyword>
<proteinExistence type="inferred from homology"/>
<dbReference type="SUPFAM" id="SSF53597">
    <property type="entry name" value="Dihydrofolate reductase-like"/>
    <property type="match status" value="1"/>
</dbReference>
<feature type="domain" description="DHFR" evidence="7">
    <location>
        <begin position="1"/>
        <end position="169"/>
    </location>
</feature>
<gene>
    <name evidence="8" type="ORF">C823_02980</name>
</gene>
<dbReference type="GO" id="GO:0046452">
    <property type="term" value="P:dihydrofolate metabolic process"/>
    <property type="evidence" value="ECO:0007669"/>
    <property type="project" value="TreeGrafter"/>
</dbReference>
<keyword evidence="5" id="KW-0521">NADP</keyword>
<dbReference type="PANTHER" id="PTHR48069:SF3">
    <property type="entry name" value="DIHYDROFOLATE REDUCTASE"/>
    <property type="match status" value="1"/>
</dbReference>
<evidence type="ECO:0000256" key="3">
    <source>
        <dbReference type="ARBA" id="ARBA00012856"/>
    </source>
</evidence>
<dbReference type="EMBL" id="AQFT01000091">
    <property type="protein sequence ID" value="EMZ25090.1"/>
    <property type="molecule type" value="Genomic_DNA"/>
</dbReference>
<dbReference type="Pfam" id="PF00186">
    <property type="entry name" value="DHFR_1"/>
    <property type="match status" value="1"/>
</dbReference>
<dbReference type="GO" id="GO:0004146">
    <property type="term" value="F:dihydrofolate reductase activity"/>
    <property type="evidence" value="ECO:0007669"/>
    <property type="project" value="UniProtKB-EC"/>
</dbReference>
<dbReference type="eggNOG" id="COG0262">
    <property type="taxonomic scope" value="Bacteria"/>
</dbReference>
<name>N2AFW8_9FIRM</name>
<dbReference type="PANTHER" id="PTHR48069">
    <property type="entry name" value="DIHYDROFOLATE REDUCTASE"/>
    <property type="match status" value="1"/>
</dbReference>
<protein>
    <recommendedName>
        <fullName evidence="3">dihydrofolate reductase</fullName>
        <ecNumber evidence="3">1.5.1.3</ecNumber>
    </recommendedName>
</protein>
<dbReference type="EC" id="1.5.1.3" evidence="3"/>
<dbReference type="PATRIC" id="fig|1235802.3.peg.3149"/>
<accession>N2AFW8</accession>
<dbReference type="GO" id="GO:0046655">
    <property type="term" value="P:folic acid metabolic process"/>
    <property type="evidence" value="ECO:0007669"/>
    <property type="project" value="TreeGrafter"/>
</dbReference>
<dbReference type="InterPro" id="IPR001796">
    <property type="entry name" value="DHFR_dom"/>
</dbReference>
<evidence type="ECO:0000313" key="8">
    <source>
        <dbReference type="EMBL" id="EMZ25090.1"/>
    </source>
</evidence>
<evidence type="ECO:0000256" key="5">
    <source>
        <dbReference type="ARBA" id="ARBA00022857"/>
    </source>
</evidence>
<comment type="caution">
    <text evidence="8">The sequence shown here is derived from an EMBL/GenBank/DDBJ whole genome shotgun (WGS) entry which is preliminary data.</text>
</comment>
<dbReference type="OrthoDB" id="9804315at2"/>
<dbReference type="UniPathway" id="UPA00077">
    <property type="reaction ID" value="UER00158"/>
</dbReference>
<keyword evidence="9" id="KW-1185">Reference proteome</keyword>
<evidence type="ECO:0000259" key="7">
    <source>
        <dbReference type="PROSITE" id="PS51330"/>
    </source>
</evidence>
<dbReference type="InterPro" id="IPR024072">
    <property type="entry name" value="DHFR-like_dom_sf"/>
</dbReference>
<evidence type="ECO:0000313" key="9">
    <source>
        <dbReference type="Proteomes" id="UP000012589"/>
    </source>
</evidence>